<evidence type="ECO:0000256" key="8">
    <source>
        <dbReference type="ARBA" id="ARBA00023014"/>
    </source>
</evidence>
<dbReference type="InterPro" id="IPR006638">
    <property type="entry name" value="Elp3/MiaA/NifB-like_rSAM"/>
</dbReference>
<evidence type="ECO:0000256" key="9">
    <source>
        <dbReference type="ARBA" id="ARBA00023186"/>
    </source>
</evidence>
<dbReference type="PROSITE" id="PS51918">
    <property type="entry name" value="RADICAL_SAM"/>
    <property type="match status" value="1"/>
</dbReference>
<evidence type="ECO:0000256" key="2">
    <source>
        <dbReference type="ARBA" id="ARBA00006100"/>
    </source>
</evidence>
<dbReference type="NCBIfam" id="TIGR00539">
    <property type="entry name" value="hemN_rel"/>
    <property type="match status" value="1"/>
</dbReference>
<keyword evidence="5 10" id="KW-0949">S-adenosyl-L-methionine</keyword>
<dbReference type="PANTHER" id="PTHR13932">
    <property type="entry name" value="COPROPORPHYRINIGEN III OXIDASE"/>
    <property type="match status" value="1"/>
</dbReference>
<dbReference type="CDD" id="cd01335">
    <property type="entry name" value="Radical_SAM"/>
    <property type="match status" value="1"/>
</dbReference>
<dbReference type="AlphaFoldDB" id="A0A7W0CCA0"/>
<dbReference type="GO" id="GO:0005737">
    <property type="term" value="C:cytoplasm"/>
    <property type="evidence" value="ECO:0007669"/>
    <property type="project" value="UniProtKB-SubCell"/>
</dbReference>
<keyword evidence="9 10" id="KW-0143">Chaperone</keyword>
<dbReference type="InterPro" id="IPR013785">
    <property type="entry name" value="Aldolase_TIM"/>
</dbReference>
<keyword evidence="8 10" id="KW-0411">Iron-sulfur</keyword>
<protein>
    <recommendedName>
        <fullName evidence="3 10">Heme chaperone HemW</fullName>
    </recommendedName>
</protein>
<keyword evidence="10" id="KW-0004">4Fe-4S</keyword>
<evidence type="ECO:0000313" key="13">
    <source>
        <dbReference type="Proteomes" id="UP000525298"/>
    </source>
</evidence>
<keyword evidence="10" id="KW-0963">Cytoplasm</keyword>
<dbReference type="RefSeq" id="WP_181552694.1">
    <property type="nucleotide sequence ID" value="NZ_JACDUS010000016.1"/>
</dbReference>
<reference evidence="12 13" key="1">
    <citation type="submission" date="2020-07" db="EMBL/GenBank/DDBJ databases">
        <title>Genomic Encyclopedia of Type Strains, Phase IV (KMG-IV): sequencing the most valuable type-strain genomes for metagenomic binning, comparative biology and taxonomic classification.</title>
        <authorList>
            <person name="Goeker M."/>
        </authorList>
    </citation>
    <scope>NUCLEOTIDE SEQUENCE [LARGE SCALE GENOMIC DNA]</scope>
    <source>
        <strain evidence="12 13">DSM 17721</strain>
    </source>
</reference>
<sequence>MLPGLYIHVPFCVRKCRYCDFYSIADLSAVDVYMDALIAEMQMQAAGFKDAFFDTIYLGGGTPSVLGPGRTGRVLEAAAKHFHILPGAEITLEANPGTLAARSLAQYRSAGVSRINIGVQSFNDANLSFLGRIHCARQAADALRAAEKAGFSDIGLDLIYGLPGQGRDSWQKDLEAAAGFCPAHVSCYMLTYEPGTRLSADKDAGRIKPLSEDRVSAMFVQAQDFFAEKGYQHYEISNFAVHRAKRSRHNQKYWNNASYLGLGPAAHSYTEPERFWNHADLSRYIRDLSAGRLPTAASERLTDSQMMIEAVYLGLRQSDGIDVALLEKRFNRDFGQMFGSVIRRFEETGHMRISHNRCRLTSRGMLFLDSIAAEMAGVI</sequence>
<dbReference type="SFLD" id="SFLDS00029">
    <property type="entry name" value="Radical_SAM"/>
    <property type="match status" value="1"/>
</dbReference>
<keyword evidence="6 10" id="KW-0479">Metal-binding</keyword>
<dbReference type="Pfam" id="PF06969">
    <property type="entry name" value="HemN_C"/>
    <property type="match status" value="1"/>
</dbReference>
<feature type="domain" description="Radical SAM core" evidence="11">
    <location>
        <begin position="1"/>
        <end position="232"/>
    </location>
</feature>
<dbReference type="GO" id="GO:0051539">
    <property type="term" value="F:4 iron, 4 sulfur cluster binding"/>
    <property type="evidence" value="ECO:0007669"/>
    <property type="project" value="UniProtKB-UniRule"/>
</dbReference>
<evidence type="ECO:0000259" key="11">
    <source>
        <dbReference type="PROSITE" id="PS51918"/>
    </source>
</evidence>
<dbReference type="PANTHER" id="PTHR13932:SF5">
    <property type="entry name" value="RADICAL S-ADENOSYL METHIONINE DOMAIN-CONTAINING PROTEIN 1, MITOCHONDRIAL"/>
    <property type="match status" value="1"/>
</dbReference>
<comment type="function">
    <text evidence="10">Probably acts as a heme chaperone, transferring heme to an unknown acceptor. Binds one molecule of heme per monomer, possibly covalently. Binds 1 [4Fe-4S] cluster. The cluster is coordinated with 3 cysteines and an exchangeable S-adenosyl-L-methionine.</text>
</comment>
<dbReference type="SFLD" id="SFLDF00288">
    <property type="entry name" value="HemN-like__clustered_with_nucl"/>
    <property type="match status" value="1"/>
</dbReference>
<gene>
    <name evidence="12" type="ORF">HNR65_003437</name>
</gene>
<proteinExistence type="inferred from homology"/>
<dbReference type="SFLD" id="SFLDG01065">
    <property type="entry name" value="anaerobic_coproporphyrinogen-I"/>
    <property type="match status" value="1"/>
</dbReference>
<dbReference type="Gene3D" id="3.20.20.70">
    <property type="entry name" value="Aldolase class I"/>
    <property type="match status" value="1"/>
</dbReference>
<dbReference type="InterPro" id="IPR007197">
    <property type="entry name" value="rSAM"/>
</dbReference>
<dbReference type="InterPro" id="IPR004559">
    <property type="entry name" value="HemW-like"/>
</dbReference>
<dbReference type="GO" id="GO:0006779">
    <property type="term" value="P:porphyrin-containing compound biosynthetic process"/>
    <property type="evidence" value="ECO:0007669"/>
    <property type="project" value="InterPro"/>
</dbReference>
<dbReference type="Pfam" id="PF04055">
    <property type="entry name" value="Radical_SAM"/>
    <property type="match status" value="1"/>
</dbReference>
<dbReference type="InterPro" id="IPR010723">
    <property type="entry name" value="HemN_C"/>
</dbReference>
<comment type="cofactor">
    <cofactor evidence="1">
        <name>[4Fe-4S] cluster</name>
        <dbReference type="ChEBI" id="CHEBI:49883"/>
    </cofactor>
</comment>
<evidence type="ECO:0000256" key="5">
    <source>
        <dbReference type="ARBA" id="ARBA00022691"/>
    </source>
</evidence>
<evidence type="ECO:0000256" key="10">
    <source>
        <dbReference type="RuleBase" id="RU364116"/>
    </source>
</evidence>
<evidence type="ECO:0000256" key="6">
    <source>
        <dbReference type="ARBA" id="ARBA00022723"/>
    </source>
</evidence>
<dbReference type="EMBL" id="JACDUS010000016">
    <property type="protein sequence ID" value="MBA2883080.1"/>
    <property type="molecule type" value="Genomic_DNA"/>
</dbReference>
<comment type="subcellular location">
    <subcellularLocation>
        <location evidence="10">Cytoplasm</location>
    </subcellularLocation>
</comment>
<evidence type="ECO:0000256" key="4">
    <source>
        <dbReference type="ARBA" id="ARBA00022617"/>
    </source>
</evidence>
<evidence type="ECO:0000256" key="7">
    <source>
        <dbReference type="ARBA" id="ARBA00023004"/>
    </source>
</evidence>
<dbReference type="SMART" id="SM00729">
    <property type="entry name" value="Elp3"/>
    <property type="match status" value="1"/>
</dbReference>
<evidence type="ECO:0000256" key="3">
    <source>
        <dbReference type="ARBA" id="ARBA00017228"/>
    </source>
</evidence>
<comment type="similarity">
    <text evidence="2">Belongs to the anaerobic coproporphyrinogen-III oxidase family. HemW subfamily.</text>
</comment>
<dbReference type="Proteomes" id="UP000525298">
    <property type="component" value="Unassembled WGS sequence"/>
</dbReference>
<dbReference type="InterPro" id="IPR034505">
    <property type="entry name" value="Coproporphyrinogen-III_oxidase"/>
</dbReference>
<keyword evidence="4 10" id="KW-0349">Heme</keyword>
<keyword evidence="12" id="KW-0560">Oxidoreductase</keyword>
<name>A0A7W0CCA0_9BACT</name>
<keyword evidence="13" id="KW-1185">Reference proteome</keyword>
<keyword evidence="7 10" id="KW-0408">Iron</keyword>
<dbReference type="SUPFAM" id="SSF102114">
    <property type="entry name" value="Radical SAM enzymes"/>
    <property type="match status" value="1"/>
</dbReference>
<dbReference type="GO" id="GO:0004109">
    <property type="term" value="F:coproporphyrinogen oxidase activity"/>
    <property type="evidence" value="ECO:0007669"/>
    <property type="project" value="InterPro"/>
</dbReference>
<organism evidence="12 13">
    <name type="scientific">Desulfosalsimonas propionicica</name>
    <dbReference type="NCBI Taxonomy" id="332175"/>
    <lineage>
        <taxon>Bacteria</taxon>
        <taxon>Pseudomonadati</taxon>
        <taxon>Thermodesulfobacteriota</taxon>
        <taxon>Desulfobacteria</taxon>
        <taxon>Desulfobacterales</taxon>
        <taxon>Desulfosalsimonadaceae</taxon>
        <taxon>Desulfosalsimonas</taxon>
    </lineage>
</organism>
<comment type="caution">
    <text evidence="12">The sequence shown here is derived from an EMBL/GenBank/DDBJ whole genome shotgun (WGS) entry which is preliminary data.</text>
</comment>
<accession>A0A7W0CCA0</accession>
<dbReference type="SFLD" id="SFLDG01082">
    <property type="entry name" value="B12-binding_domain_containing"/>
    <property type="match status" value="1"/>
</dbReference>
<evidence type="ECO:0000256" key="1">
    <source>
        <dbReference type="ARBA" id="ARBA00001966"/>
    </source>
</evidence>
<dbReference type="SFLD" id="SFLDF00562">
    <property type="entry name" value="HemN-like__clustered_with_heat"/>
    <property type="match status" value="1"/>
</dbReference>
<dbReference type="GO" id="GO:0046872">
    <property type="term" value="F:metal ion binding"/>
    <property type="evidence" value="ECO:0007669"/>
    <property type="project" value="UniProtKB-UniRule"/>
</dbReference>
<evidence type="ECO:0000313" key="12">
    <source>
        <dbReference type="EMBL" id="MBA2883080.1"/>
    </source>
</evidence>
<dbReference type="InterPro" id="IPR058240">
    <property type="entry name" value="rSAM_sf"/>
</dbReference>